<gene>
    <name evidence="1" type="ORF">DES35_101846</name>
</gene>
<dbReference type="AlphaFoldDB" id="A0A369A8B7"/>
<evidence type="ECO:0000313" key="1">
    <source>
        <dbReference type="EMBL" id="RCX05559.1"/>
    </source>
</evidence>
<protein>
    <submittedName>
        <fullName evidence="1">Uncharacterized protein</fullName>
    </submittedName>
</protein>
<keyword evidence="2" id="KW-1185">Reference proteome</keyword>
<organism evidence="1 2">
    <name type="scientific">Schleiferia thermophila</name>
    <dbReference type="NCBI Taxonomy" id="884107"/>
    <lineage>
        <taxon>Bacteria</taxon>
        <taxon>Pseudomonadati</taxon>
        <taxon>Bacteroidota</taxon>
        <taxon>Flavobacteriia</taxon>
        <taxon>Flavobacteriales</taxon>
        <taxon>Schleiferiaceae</taxon>
        <taxon>Schleiferia</taxon>
    </lineage>
</organism>
<name>A0A369A8B7_9FLAO</name>
<evidence type="ECO:0000313" key="2">
    <source>
        <dbReference type="Proteomes" id="UP000253517"/>
    </source>
</evidence>
<proteinExistence type="predicted"/>
<reference evidence="1 2" key="1">
    <citation type="submission" date="2018-07" db="EMBL/GenBank/DDBJ databases">
        <title>Genomic Encyclopedia of Type Strains, Phase IV (KMG-IV): sequencing the most valuable type-strain genomes for metagenomic binning, comparative biology and taxonomic classification.</title>
        <authorList>
            <person name="Goeker M."/>
        </authorList>
    </citation>
    <scope>NUCLEOTIDE SEQUENCE [LARGE SCALE GENOMIC DNA]</scope>
    <source>
        <strain evidence="1 2">DSM 21410</strain>
    </source>
</reference>
<comment type="caution">
    <text evidence="1">The sequence shown here is derived from an EMBL/GenBank/DDBJ whole genome shotgun (WGS) entry which is preliminary data.</text>
</comment>
<dbReference type="RefSeq" id="WP_114365864.1">
    <property type="nucleotide sequence ID" value="NZ_BHZF01000001.1"/>
</dbReference>
<dbReference type="EMBL" id="QPJS01000001">
    <property type="protein sequence ID" value="RCX05559.1"/>
    <property type="molecule type" value="Genomic_DNA"/>
</dbReference>
<dbReference type="Proteomes" id="UP000253517">
    <property type="component" value="Unassembled WGS sequence"/>
</dbReference>
<sequence>MYNNEEDSLVAHLSKENNILNDSINEIMNSPNVVFRAESSDTLFKQYQVLKHVKSKSDTLQKVFEKITTGFFDYRSRNQFYYNGIPGLAEFDTIKYFLKGDTISLPFNFNHRITSFDNIIYQISNYLQALQEKANSTMSNLSKSLKIYENQEIIDSLDRVLSSLQSSINEKYSEASNFEDIDNSKVSFSIKVYHSLHKRILSGIKKKYINNSLSQEKMIELGNTLICYYAFLDSNKTYLDRIDNMHKYWNDSLFTVYRDNPFDFRKLQTKILEGVQNASNILLNHYANQLLNAKTCEQIYNELNKIILLNNRVEFLVKNMELDIVQKLNRALRRERVPNRIERLLEL</sequence>
<accession>A0A369A8B7</accession>